<protein>
    <submittedName>
        <fullName evidence="5">Succinate-semialdehyde dehydrogenase/glutarate-semialdehyde dehydrogenase</fullName>
        <ecNumber evidence="5">1.2.1.16</ecNumber>
        <ecNumber evidence="5">1.2.1.20</ecNumber>
        <ecNumber evidence="5">1.2.1.79</ecNumber>
    </submittedName>
</protein>
<keyword evidence="2" id="KW-0521">NADP</keyword>
<dbReference type="InterPro" id="IPR015590">
    <property type="entry name" value="Aldehyde_DH_dom"/>
</dbReference>
<reference evidence="5 6" key="1">
    <citation type="submission" date="2020-07" db="EMBL/GenBank/DDBJ databases">
        <title>Sequencing the genomes of 1000 actinobacteria strains.</title>
        <authorList>
            <person name="Klenk H.-P."/>
        </authorList>
    </citation>
    <scope>NUCLEOTIDE SEQUENCE [LARGE SCALE GENOMIC DNA]</scope>
    <source>
        <strain evidence="5 6">DSM 45975</strain>
    </source>
</reference>
<evidence type="ECO:0000313" key="6">
    <source>
        <dbReference type="Proteomes" id="UP000569329"/>
    </source>
</evidence>
<keyword evidence="6" id="KW-1185">Reference proteome</keyword>
<dbReference type="Proteomes" id="UP000569329">
    <property type="component" value="Unassembled WGS sequence"/>
</dbReference>
<sequence length="456" mass="47887">MTKYATVDPTTGELVREFPVMSDAEADQALKRSADAYHGWREAGLAERTAVLSRIAELHREHATELAELMTLEMGKPIAQAKGEVELSAKIYEYYATTGPRFLADEELDIAGDGRAVVRTAPIGPLLGVMPWNFPYYQVARFVAPNLLLGNTILLKHAGSCPQQALRIHEIAEAAGAPGGVYQNVFADNGQVATMIADARLQGVSLTGSERAGSVVGGLAGKHLKKCVLELGGSDPFLVLPGADLPQAAAAAATGRFANTGQACTSAKRIIVEASVWDEFLPAFLAEAAKWQVGDPRLPETKLGPMSSIPARGELAEQVADAAARGATVHMGGEIPGGDGAFYPATVLSGVVPSMRAYREELFGPAVVLHKAESVDAAVELANDSPYGLGGAVFARDEAEADVVADRLDVGMVGIGTTVKSAPDLPFGGVKNSGIGRELGRFGLDEFANKKLIRTA</sequence>
<dbReference type="GO" id="GO:0004030">
    <property type="term" value="F:aldehyde dehydrogenase [NAD(P)+] activity"/>
    <property type="evidence" value="ECO:0007669"/>
    <property type="project" value="InterPro"/>
</dbReference>
<dbReference type="CDD" id="cd07100">
    <property type="entry name" value="ALDH_SSADH1_GabD1"/>
    <property type="match status" value="1"/>
</dbReference>
<proteinExistence type="inferred from homology"/>
<evidence type="ECO:0000259" key="4">
    <source>
        <dbReference type="Pfam" id="PF00171"/>
    </source>
</evidence>
<dbReference type="GO" id="GO:0004777">
    <property type="term" value="F:succinate-semialdehyde dehydrogenase (NAD+) activity"/>
    <property type="evidence" value="ECO:0007669"/>
    <property type="project" value="TreeGrafter"/>
</dbReference>
<dbReference type="GO" id="GO:0036243">
    <property type="term" value="F:succinate-semialdehyde dehydrogenase (NADP+) activity"/>
    <property type="evidence" value="ECO:0007669"/>
    <property type="project" value="UniProtKB-EC"/>
</dbReference>
<dbReference type="AlphaFoldDB" id="A0A839DXJ6"/>
<evidence type="ECO:0000313" key="5">
    <source>
        <dbReference type="EMBL" id="MBA8824085.1"/>
    </source>
</evidence>
<organism evidence="5 6">
    <name type="scientific">Halosaccharopolyspora lacisalsi</name>
    <dbReference type="NCBI Taxonomy" id="1000566"/>
    <lineage>
        <taxon>Bacteria</taxon>
        <taxon>Bacillati</taxon>
        <taxon>Actinomycetota</taxon>
        <taxon>Actinomycetes</taxon>
        <taxon>Pseudonocardiales</taxon>
        <taxon>Pseudonocardiaceae</taxon>
        <taxon>Halosaccharopolyspora</taxon>
    </lineage>
</organism>
<keyword evidence="3 5" id="KW-0560">Oxidoreductase</keyword>
<comment type="similarity">
    <text evidence="1">Belongs to the aldehyde dehydrogenase family.</text>
</comment>
<dbReference type="EMBL" id="JACGWZ010000001">
    <property type="protein sequence ID" value="MBA8824085.1"/>
    <property type="molecule type" value="Genomic_DNA"/>
</dbReference>
<feature type="domain" description="Aldehyde dehydrogenase" evidence="4">
    <location>
        <begin position="3"/>
        <end position="452"/>
    </location>
</feature>
<accession>A0A839DXJ6</accession>
<dbReference type="Gene3D" id="3.40.309.10">
    <property type="entry name" value="Aldehyde Dehydrogenase, Chain A, domain 2"/>
    <property type="match status" value="1"/>
</dbReference>
<dbReference type="InterPro" id="IPR016162">
    <property type="entry name" value="Ald_DH_N"/>
</dbReference>
<dbReference type="InterPro" id="IPR016161">
    <property type="entry name" value="Ald_DH/histidinol_DH"/>
</dbReference>
<evidence type="ECO:0000256" key="3">
    <source>
        <dbReference type="ARBA" id="ARBA00023002"/>
    </source>
</evidence>
<dbReference type="EC" id="1.2.1.16" evidence="5"/>
<gene>
    <name evidence="5" type="ORF">FHX42_001414</name>
</gene>
<dbReference type="Pfam" id="PF00171">
    <property type="entry name" value="Aldedh"/>
    <property type="match status" value="1"/>
</dbReference>
<dbReference type="EC" id="1.2.1.20" evidence="5"/>
<evidence type="ECO:0000256" key="1">
    <source>
        <dbReference type="ARBA" id="ARBA00009986"/>
    </source>
</evidence>
<name>A0A839DXJ6_9PSEU</name>
<dbReference type="PANTHER" id="PTHR43217:SF2">
    <property type="entry name" value="SUCCINATE-SEMIALDEHYDE DEHYDROGENASE [NADP(+)]"/>
    <property type="match status" value="1"/>
</dbReference>
<dbReference type="FunFam" id="3.40.605.10:FF:000012">
    <property type="entry name" value="NAD-dependent succinate-semialdehyde dehydrogenase"/>
    <property type="match status" value="1"/>
</dbReference>
<dbReference type="PANTHER" id="PTHR43217">
    <property type="entry name" value="SUCCINATE SEMIALDEHYDE DEHYDROGENASE [NAD(P)+] SAD"/>
    <property type="match status" value="1"/>
</dbReference>
<dbReference type="RefSeq" id="WP_182543245.1">
    <property type="nucleotide sequence ID" value="NZ_JACGWZ010000001.1"/>
</dbReference>
<dbReference type="EC" id="1.2.1.79" evidence="5"/>
<dbReference type="InterPro" id="IPR047110">
    <property type="entry name" value="GABD/Sad-like"/>
</dbReference>
<dbReference type="Gene3D" id="3.40.605.10">
    <property type="entry name" value="Aldehyde Dehydrogenase, Chain A, domain 1"/>
    <property type="match status" value="1"/>
</dbReference>
<dbReference type="SUPFAM" id="SSF53720">
    <property type="entry name" value="ALDH-like"/>
    <property type="match status" value="1"/>
</dbReference>
<comment type="caution">
    <text evidence="5">The sequence shown here is derived from an EMBL/GenBank/DDBJ whole genome shotgun (WGS) entry which is preliminary data.</text>
</comment>
<dbReference type="InterPro" id="IPR044148">
    <property type="entry name" value="ALDH_GabD1-like"/>
</dbReference>
<dbReference type="GO" id="GO:0102810">
    <property type="term" value="F:glutarate-semialdehyde dehydrogenase (NADP+) activity"/>
    <property type="evidence" value="ECO:0007669"/>
    <property type="project" value="UniProtKB-EC"/>
</dbReference>
<evidence type="ECO:0000256" key="2">
    <source>
        <dbReference type="ARBA" id="ARBA00022857"/>
    </source>
</evidence>
<dbReference type="InterPro" id="IPR016163">
    <property type="entry name" value="Ald_DH_C"/>
</dbReference>